<protein>
    <recommendedName>
        <fullName evidence="4">DNA primase</fullName>
    </recommendedName>
</protein>
<dbReference type="Proteomes" id="UP000253094">
    <property type="component" value="Unassembled WGS sequence"/>
</dbReference>
<keyword evidence="3" id="KW-1185">Reference proteome</keyword>
<name>A0A367FHA2_9ACTN</name>
<dbReference type="RefSeq" id="WP_114030245.1">
    <property type="nucleotide sequence ID" value="NZ_QOIL01000010.1"/>
</dbReference>
<comment type="caution">
    <text evidence="2">The sequence shown here is derived from an EMBL/GenBank/DDBJ whole genome shotgun (WGS) entry which is preliminary data.</text>
</comment>
<organism evidence="2 3">
    <name type="scientific">Sphaerisporangium album</name>
    <dbReference type="NCBI Taxonomy" id="509200"/>
    <lineage>
        <taxon>Bacteria</taxon>
        <taxon>Bacillati</taxon>
        <taxon>Actinomycetota</taxon>
        <taxon>Actinomycetes</taxon>
        <taxon>Streptosporangiales</taxon>
        <taxon>Streptosporangiaceae</taxon>
        <taxon>Sphaerisporangium</taxon>
    </lineage>
</organism>
<feature type="compositionally biased region" description="Basic and acidic residues" evidence="1">
    <location>
        <begin position="195"/>
        <end position="204"/>
    </location>
</feature>
<evidence type="ECO:0000313" key="3">
    <source>
        <dbReference type="Proteomes" id="UP000253094"/>
    </source>
</evidence>
<gene>
    <name evidence="2" type="ORF">DQ384_19370</name>
</gene>
<evidence type="ECO:0008006" key="4">
    <source>
        <dbReference type="Google" id="ProtNLM"/>
    </source>
</evidence>
<feature type="region of interest" description="Disordered" evidence="1">
    <location>
        <begin position="125"/>
        <end position="246"/>
    </location>
</feature>
<evidence type="ECO:0000313" key="2">
    <source>
        <dbReference type="EMBL" id="RCG29736.1"/>
    </source>
</evidence>
<accession>A0A367FHA2</accession>
<dbReference type="AlphaFoldDB" id="A0A367FHA2"/>
<feature type="compositionally biased region" description="Acidic residues" evidence="1">
    <location>
        <begin position="205"/>
        <end position="223"/>
    </location>
</feature>
<dbReference type="EMBL" id="QOIL01000010">
    <property type="protein sequence ID" value="RCG29736.1"/>
    <property type="molecule type" value="Genomic_DNA"/>
</dbReference>
<proteinExistence type="predicted"/>
<evidence type="ECO:0000256" key="1">
    <source>
        <dbReference type="SAM" id="MobiDB-lite"/>
    </source>
</evidence>
<feature type="compositionally biased region" description="Low complexity" evidence="1">
    <location>
        <begin position="125"/>
        <end position="138"/>
    </location>
</feature>
<sequence>MAGGLKVAVAVALGYFLGRHRRFKLAIALAVAGATGRLGGTRGNLLEQGMKLVGSSPELEKIVNSVRGELFEAGKAAAKAAASRQVSSLSTKLQDRAEALQHAANVAAGLEETAAGAATGAAATATGAAGGAARTARGGVSGLRDRATGGFRTARARRRRGEEEEPEPYEDEYGDYAEYEEEEDYEEAPPRRGPRREGGRARDVEMEDEEEEEEEGPEDEDEGPAPRGRVVRDRPSPRSRPVRRRE</sequence>
<feature type="compositionally biased region" description="Acidic residues" evidence="1">
    <location>
        <begin position="163"/>
        <end position="187"/>
    </location>
</feature>
<reference evidence="2 3" key="1">
    <citation type="submission" date="2018-06" db="EMBL/GenBank/DDBJ databases">
        <title>Sphaerisporangium craniellae sp. nov., isolated from a marine sponge in the South China Sea.</title>
        <authorList>
            <person name="Li L."/>
        </authorList>
    </citation>
    <scope>NUCLEOTIDE SEQUENCE [LARGE SCALE GENOMIC DNA]</scope>
    <source>
        <strain evidence="2 3">CCTCC AA 208026</strain>
    </source>
</reference>